<sequence>MRFTSIFAVLAASVVAAQSQSSDETTTTLTQTTTKTITITKCNPTNTACPLYTPTSTILPTINSTTTTSTSPSSSSSSSSSSSHYYPASNSTTFAGPTASAPWTKSSVVPIKTSAGSPGAPAASVSTAPNAGSGIYVQSGLLAAVVGLAMALN</sequence>
<reference evidence="1 2" key="1">
    <citation type="journal article" date="2020" name="Phytopathology">
        <title>Genome Sequence Resources of Colletotrichum truncatum, C. plurivorum, C. musicola, and C. sojae: Four Species Pathogenic to Soybean (Glycine max).</title>
        <authorList>
            <person name="Rogerio F."/>
            <person name="Boufleur T.R."/>
            <person name="Ciampi-Guillardi M."/>
            <person name="Sukno S.A."/>
            <person name="Thon M.R."/>
            <person name="Massola Junior N.S."/>
            <person name="Baroncelli R."/>
        </authorList>
    </citation>
    <scope>NUCLEOTIDE SEQUENCE [LARGE SCALE GENOMIC DNA]</scope>
    <source>
        <strain evidence="1 2">CMES1059</strain>
    </source>
</reference>
<comment type="caution">
    <text evidence="1">The sequence shown here is derived from an EMBL/GenBank/DDBJ whole genome shotgun (WGS) entry which is preliminary data.</text>
</comment>
<dbReference type="EMBL" id="VUJX02000003">
    <property type="protein sequence ID" value="KAL0939295.1"/>
    <property type="molecule type" value="Genomic_DNA"/>
</dbReference>
<evidence type="ECO:0000313" key="1">
    <source>
        <dbReference type="EMBL" id="KAL0939295.1"/>
    </source>
</evidence>
<dbReference type="Proteomes" id="UP000805649">
    <property type="component" value="Unassembled WGS sequence"/>
</dbReference>
<name>A0ACC3Z5F5_COLTU</name>
<evidence type="ECO:0000313" key="2">
    <source>
        <dbReference type="Proteomes" id="UP000805649"/>
    </source>
</evidence>
<proteinExistence type="predicted"/>
<protein>
    <submittedName>
        <fullName evidence="1">Uncharacterized protein</fullName>
    </submittedName>
</protein>
<accession>A0ACC3Z5F5</accession>
<gene>
    <name evidence="1" type="ORF">CTRU02_205905</name>
</gene>
<keyword evidence="2" id="KW-1185">Reference proteome</keyword>
<organism evidence="1 2">
    <name type="scientific">Colletotrichum truncatum</name>
    <name type="common">Anthracnose fungus</name>
    <name type="synonym">Colletotrichum capsici</name>
    <dbReference type="NCBI Taxonomy" id="5467"/>
    <lineage>
        <taxon>Eukaryota</taxon>
        <taxon>Fungi</taxon>
        <taxon>Dikarya</taxon>
        <taxon>Ascomycota</taxon>
        <taxon>Pezizomycotina</taxon>
        <taxon>Sordariomycetes</taxon>
        <taxon>Hypocreomycetidae</taxon>
        <taxon>Glomerellales</taxon>
        <taxon>Glomerellaceae</taxon>
        <taxon>Colletotrichum</taxon>
        <taxon>Colletotrichum truncatum species complex</taxon>
    </lineage>
</organism>